<dbReference type="AlphaFoldDB" id="A0A507ASS6"/>
<keyword evidence="5" id="KW-1185">Reference proteome</keyword>
<dbReference type="RefSeq" id="XP_030995566.1">
    <property type="nucleotide sequence ID" value="XM_031140361.1"/>
</dbReference>
<dbReference type="Gene3D" id="2.30.38.10">
    <property type="entry name" value="Luciferase, Domain 3"/>
    <property type="match status" value="1"/>
</dbReference>
<name>A0A507ASS6_9PEZI</name>
<dbReference type="InterPro" id="IPR000873">
    <property type="entry name" value="AMP-dep_synth/lig_dom"/>
</dbReference>
<dbReference type="STRING" id="1093900.A0A507ASS6"/>
<dbReference type="CDD" id="cd05911">
    <property type="entry name" value="Firefly_Luc_like"/>
    <property type="match status" value="1"/>
</dbReference>
<dbReference type="OrthoDB" id="6509636at2759"/>
<dbReference type="InterPro" id="IPR020845">
    <property type="entry name" value="AMP-binding_CS"/>
</dbReference>
<evidence type="ECO:0000313" key="4">
    <source>
        <dbReference type="EMBL" id="TPX13855.1"/>
    </source>
</evidence>
<comment type="caution">
    <text evidence="4">The sequence shown here is derived from an EMBL/GenBank/DDBJ whole genome shotgun (WGS) entry which is preliminary data.</text>
</comment>
<sequence>MPIQSRWTTPVPEVSLQKWVFGSSFGRLTSDPVFIDADRPQNKVTYSDFRLWSKRVALGLQRCGLQNGDRVLLFSGNHILFPSVFMGVVMAGGIFTGASPAFTANELAYQLSNSGAFVLIAAPQVLDIAVKAAEQAKLPKERLFVLNDPNDRSQSASGVRSWMELLANNADAEKFDWVEPLNPCETTCCLNYSSGTTGAPKGVEITHYSYVANGEASLLQHRLNKEATRDTSIGAGLCFLPLYHAAGQTTYAVNHPRMGMPVYVMPAFNFERMLQHIQNYGISSLGCAPPIVRALAKSPLPRKYDLSSVSTLTCGTAPLAPELAIEVEKLWPRGSVFVKQGWGMTELTCVGTIMDPAATARSDSVGEMVPNATFKLMDGDREVTEANKRGELWFSGPTVMKGYWRNPKATQDTIEVENGTRWLKTGDIAYVDSYGPGGMIHIVDRIKELLKVKGFQVAPAELEAVLLERKDVLDAGVVGVKIDGEEVPRAYIIKSPDSKATEADIQKWMESKVAKYKRLTGGVVFTDNIPRVPSGKILRRVLKERAQAELAKEKRPAKLS</sequence>
<dbReference type="Gene3D" id="3.40.50.980">
    <property type="match status" value="2"/>
</dbReference>
<dbReference type="EMBL" id="SKBQ01000031">
    <property type="protein sequence ID" value="TPX13855.1"/>
    <property type="molecule type" value="Genomic_DNA"/>
</dbReference>
<dbReference type="Pfam" id="PF13193">
    <property type="entry name" value="AMP-binding_C"/>
    <property type="match status" value="1"/>
</dbReference>
<evidence type="ECO:0000256" key="1">
    <source>
        <dbReference type="ARBA" id="ARBA00006432"/>
    </source>
</evidence>
<dbReference type="PANTHER" id="PTHR24096">
    <property type="entry name" value="LONG-CHAIN-FATTY-ACID--COA LIGASE"/>
    <property type="match status" value="1"/>
</dbReference>
<dbReference type="GeneID" id="41973246"/>
<evidence type="ECO:0008006" key="6">
    <source>
        <dbReference type="Google" id="ProtNLM"/>
    </source>
</evidence>
<feature type="domain" description="AMP-dependent synthetase/ligase" evidence="2">
    <location>
        <begin position="32"/>
        <end position="404"/>
    </location>
</feature>
<evidence type="ECO:0000313" key="5">
    <source>
        <dbReference type="Proteomes" id="UP000319257"/>
    </source>
</evidence>
<feature type="domain" description="AMP-binding enzyme C-terminal" evidence="3">
    <location>
        <begin position="461"/>
        <end position="536"/>
    </location>
</feature>
<protein>
    <recommendedName>
        <fullName evidence="6">4-coumarate--CoA ligase</fullName>
    </recommendedName>
</protein>
<dbReference type="PANTHER" id="PTHR24096:SF424">
    <property type="entry name" value="ACETYL-COA SYNTHETASE-LIKE PROTEIN-RELATED"/>
    <property type="match status" value="1"/>
</dbReference>
<dbReference type="Proteomes" id="UP000319257">
    <property type="component" value="Unassembled WGS sequence"/>
</dbReference>
<dbReference type="GO" id="GO:0016405">
    <property type="term" value="F:CoA-ligase activity"/>
    <property type="evidence" value="ECO:0007669"/>
    <property type="project" value="TreeGrafter"/>
</dbReference>
<organism evidence="4 5">
    <name type="scientific">Thyridium curvatum</name>
    <dbReference type="NCBI Taxonomy" id="1093900"/>
    <lineage>
        <taxon>Eukaryota</taxon>
        <taxon>Fungi</taxon>
        <taxon>Dikarya</taxon>
        <taxon>Ascomycota</taxon>
        <taxon>Pezizomycotina</taxon>
        <taxon>Sordariomycetes</taxon>
        <taxon>Sordariomycetidae</taxon>
        <taxon>Thyridiales</taxon>
        <taxon>Thyridiaceae</taxon>
        <taxon>Thyridium</taxon>
    </lineage>
</organism>
<dbReference type="InterPro" id="IPR025110">
    <property type="entry name" value="AMP-bd_C"/>
</dbReference>
<evidence type="ECO:0000259" key="3">
    <source>
        <dbReference type="Pfam" id="PF13193"/>
    </source>
</evidence>
<gene>
    <name evidence="4" type="ORF">E0L32_005799</name>
</gene>
<proteinExistence type="inferred from homology"/>
<dbReference type="PROSITE" id="PS00455">
    <property type="entry name" value="AMP_BINDING"/>
    <property type="match status" value="1"/>
</dbReference>
<dbReference type="SUPFAM" id="SSF56801">
    <property type="entry name" value="Acetyl-CoA synthetase-like"/>
    <property type="match status" value="1"/>
</dbReference>
<evidence type="ECO:0000259" key="2">
    <source>
        <dbReference type="Pfam" id="PF00501"/>
    </source>
</evidence>
<dbReference type="InParanoid" id="A0A507ASS6"/>
<dbReference type="Pfam" id="PF00501">
    <property type="entry name" value="AMP-binding"/>
    <property type="match status" value="1"/>
</dbReference>
<dbReference type="InterPro" id="IPR045851">
    <property type="entry name" value="AMP-bd_C_sf"/>
</dbReference>
<reference evidence="4 5" key="1">
    <citation type="submission" date="2019-06" db="EMBL/GenBank/DDBJ databases">
        <title>Draft genome sequence of the filamentous fungus Phialemoniopsis curvata isolated from diesel fuel.</title>
        <authorList>
            <person name="Varaljay V.A."/>
            <person name="Lyon W.J."/>
            <person name="Crouch A.L."/>
            <person name="Drake C.E."/>
            <person name="Hollomon J.M."/>
            <person name="Nadeau L.J."/>
            <person name="Nunn H.S."/>
            <person name="Stevenson B.S."/>
            <person name="Bojanowski C.L."/>
            <person name="Crookes-Goodson W.J."/>
        </authorList>
    </citation>
    <scope>NUCLEOTIDE SEQUENCE [LARGE SCALE GENOMIC DNA]</scope>
    <source>
        <strain evidence="4 5">D216</strain>
    </source>
</reference>
<accession>A0A507ASS6</accession>
<dbReference type="FunFam" id="3.30.300.30:FF:000007">
    <property type="entry name" value="4-coumarate--CoA ligase 2"/>
    <property type="match status" value="1"/>
</dbReference>
<dbReference type="Gene3D" id="3.30.300.30">
    <property type="match status" value="1"/>
</dbReference>
<comment type="similarity">
    <text evidence="1">Belongs to the ATP-dependent AMP-binding enzyme family.</text>
</comment>